<name>A0A8J2HCA0_COTCN</name>
<comment type="caution">
    <text evidence="2">The sequence shown here is derived from an EMBL/GenBank/DDBJ whole genome shotgun (WGS) entry which is preliminary data.</text>
</comment>
<dbReference type="OrthoDB" id="74178at2759"/>
<dbReference type="GO" id="GO:0005783">
    <property type="term" value="C:endoplasmic reticulum"/>
    <property type="evidence" value="ECO:0007669"/>
    <property type="project" value="TreeGrafter"/>
</dbReference>
<keyword evidence="1" id="KW-0175">Coiled coil</keyword>
<evidence type="ECO:0000256" key="1">
    <source>
        <dbReference type="SAM" id="Coils"/>
    </source>
</evidence>
<organism evidence="2 3">
    <name type="scientific">Cotesia congregata</name>
    <name type="common">Parasitoid wasp</name>
    <name type="synonym">Apanteles congregatus</name>
    <dbReference type="NCBI Taxonomy" id="51543"/>
    <lineage>
        <taxon>Eukaryota</taxon>
        <taxon>Metazoa</taxon>
        <taxon>Ecdysozoa</taxon>
        <taxon>Arthropoda</taxon>
        <taxon>Hexapoda</taxon>
        <taxon>Insecta</taxon>
        <taxon>Pterygota</taxon>
        <taxon>Neoptera</taxon>
        <taxon>Endopterygota</taxon>
        <taxon>Hymenoptera</taxon>
        <taxon>Apocrita</taxon>
        <taxon>Ichneumonoidea</taxon>
        <taxon>Braconidae</taxon>
        <taxon>Microgastrinae</taxon>
        <taxon>Cotesia</taxon>
    </lineage>
</organism>
<evidence type="ECO:0000313" key="3">
    <source>
        <dbReference type="Proteomes" id="UP000786811"/>
    </source>
</evidence>
<keyword evidence="3" id="KW-1185">Reference proteome</keyword>
<feature type="coiled-coil region" evidence="1">
    <location>
        <begin position="79"/>
        <end position="127"/>
    </location>
</feature>
<dbReference type="GO" id="GO:0005794">
    <property type="term" value="C:Golgi apparatus"/>
    <property type="evidence" value="ECO:0007669"/>
    <property type="project" value="TreeGrafter"/>
</dbReference>
<dbReference type="AlphaFoldDB" id="A0A8J2HCA0"/>
<evidence type="ECO:0000313" key="2">
    <source>
        <dbReference type="EMBL" id="CAG5093201.1"/>
    </source>
</evidence>
<reference evidence="2" key="1">
    <citation type="submission" date="2021-04" db="EMBL/GenBank/DDBJ databases">
        <authorList>
            <person name="Chebbi M.A.C M."/>
        </authorList>
    </citation>
    <scope>NUCLEOTIDE SEQUENCE</scope>
</reference>
<dbReference type="PANTHER" id="PTHR46515">
    <property type="entry name" value="TATA ELEMENT MODULATORY FACTOR TMF1"/>
    <property type="match status" value="1"/>
</dbReference>
<dbReference type="PANTHER" id="PTHR46515:SF1">
    <property type="entry name" value="TATA ELEMENT MODULATORY FACTOR"/>
    <property type="match status" value="1"/>
</dbReference>
<gene>
    <name evidence="2" type="ORF">HICCMSTLAB_LOCUS6665</name>
</gene>
<dbReference type="EMBL" id="CAJNRD030001120">
    <property type="protein sequence ID" value="CAG5093201.1"/>
    <property type="molecule type" value="Genomic_DNA"/>
</dbReference>
<dbReference type="Proteomes" id="UP000786811">
    <property type="component" value="Unassembled WGS sequence"/>
</dbReference>
<accession>A0A8J2HCA0</accession>
<sequence>MLIQIASRVQRNRGESPVNLHSCKSGDLLTKTLKTLDHSRQLNEISIGSDDGINEIDKLRKRFQESVEILENPDVNSIADDYTQRMLVLEKKFQQAIRECDLLKDEVENLKKELSDLSSSLNAEKGEIIKQLREEGEKLS</sequence>
<proteinExistence type="predicted"/>
<dbReference type="InterPro" id="IPR052602">
    <property type="entry name" value="Growth_transcription_reg"/>
</dbReference>
<protein>
    <submittedName>
        <fullName evidence="2">Similar to TMF1: TATA element modulatory factor (Homo sapiens)</fullName>
    </submittedName>
</protein>